<name>A0A1Y1K527_PHOPY</name>
<keyword evidence="1" id="KW-0812">Transmembrane</keyword>
<dbReference type="EMBL" id="VVIM01000001">
    <property type="protein sequence ID" value="KAB0805641.1"/>
    <property type="molecule type" value="Genomic_DNA"/>
</dbReference>
<reference evidence="3" key="3">
    <citation type="submission" date="2019-08" db="EMBL/GenBank/DDBJ databases">
        <authorList>
            <consortium name="Photinus pyralis genome working group"/>
            <person name="Fallon T.R."/>
            <person name="Sander Lower S.E."/>
            <person name="Weng J.-K."/>
        </authorList>
    </citation>
    <scope>NUCLEOTIDE SEQUENCE</scope>
    <source>
        <strain evidence="3">1611_PpyrPB1</strain>
        <tissue evidence="3">Whole body</tissue>
    </source>
</reference>
<keyword evidence="1" id="KW-1133">Transmembrane helix</keyword>
<gene>
    <name evidence="3" type="ORF">PPYR_02611</name>
</gene>
<reference evidence="2" key="1">
    <citation type="journal article" date="2016" name="Sci. Rep.">
        <title>Molecular characterization of firefly nuptial gifts: a multi-omics approach sheds light on postcopulatory sexual selection.</title>
        <authorList>
            <person name="Al-Wathiqui N."/>
            <person name="Fallon T.R."/>
            <person name="South A."/>
            <person name="Weng J.K."/>
            <person name="Lewis S.M."/>
        </authorList>
    </citation>
    <scope>NUCLEOTIDE SEQUENCE</scope>
</reference>
<protein>
    <submittedName>
        <fullName evidence="2">Uncharacterized protein</fullName>
    </submittedName>
</protein>
<evidence type="ECO:0000313" key="4">
    <source>
        <dbReference type="Proteomes" id="UP000327044"/>
    </source>
</evidence>
<keyword evidence="4" id="KW-1185">Reference proteome</keyword>
<sequence length="158" mass="17944">MSYAVSTPTRCEIFMKVFANPRSWLFFFGILLIAVLAITDSFKGVYEIWNVGEDSTTYPGVIINAYVILYITYLHIITITPMLRNLVCLFNLLVLTVLFRLAVFCTFIPIEKTAVAAVSSMIGCVMATMMVFGDFLFIEKWQKGVVEVIEIQDEEILE</sequence>
<evidence type="ECO:0000313" key="2">
    <source>
        <dbReference type="EMBL" id="JAV56503.1"/>
    </source>
</evidence>
<feature type="transmembrane region" description="Helical" evidence="1">
    <location>
        <begin position="116"/>
        <end position="137"/>
    </location>
</feature>
<accession>A0A1Y1K527</accession>
<organism evidence="2">
    <name type="scientific">Photinus pyralis</name>
    <name type="common">Common eastern firefly</name>
    <name type="synonym">Lampyris pyralis</name>
    <dbReference type="NCBI Taxonomy" id="7054"/>
    <lineage>
        <taxon>Eukaryota</taxon>
        <taxon>Metazoa</taxon>
        <taxon>Ecdysozoa</taxon>
        <taxon>Arthropoda</taxon>
        <taxon>Hexapoda</taxon>
        <taxon>Insecta</taxon>
        <taxon>Pterygota</taxon>
        <taxon>Neoptera</taxon>
        <taxon>Endopterygota</taxon>
        <taxon>Coleoptera</taxon>
        <taxon>Polyphaga</taxon>
        <taxon>Elateriformia</taxon>
        <taxon>Elateroidea</taxon>
        <taxon>Lampyridae</taxon>
        <taxon>Lampyrinae</taxon>
        <taxon>Photinus</taxon>
    </lineage>
</organism>
<feature type="transmembrane region" description="Helical" evidence="1">
    <location>
        <begin position="24"/>
        <end position="46"/>
    </location>
</feature>
<feature type="transmembrane region" description="Helical" evidence="1">
    <location>
        <begin position="88"/>
        <end position="110"/>
    </location>
</feature>
<dbReference type="AlphaFoldDB" id="A0A1Y1K527"/>
<evidence type="ECO:0000313" key="3">
    <source>
        <dbReference type="EMBL" id="KAB0805641.1"/>
    </source>
</evidence>
<keyword evidence="1" id="KW-0472">Membrane</keyword>
<feature type="transmembrane region" description="Helical" evidence="1">
    <location>
        <begin position="58"/>
        <end position="76"/>
    </location>
</feature>
<dbReference type="EMBL" id="GEZM01092660">
    <property type="protein sequence ID" value="JAV56503.1"/>
    <property type="molecule type" value="Transcribed_RNA"/>
</dbReference>
<reference evidence="3 4" key="2">
    <citation type="journal article" date="2018" name="Elife">
        <title>Firefly genomes illuminate parallel origins of bioluminescence in beetles.</title>
        <authorList>
            <person name="Fallon T.R."/>
            <person name="Lower S.E."/>
            <person name="Chang C.H."/>
            <person name="Bessho-Uehara M."/>
            <person name="Martin G.J."/>
            <person name="Bewick A.J."/>
            <person name="Behringer M."/>
            <person name="Debat H.J."/>
            <person name="Wong I."/>
            <person name="Day J.C."/>
            <person name="Suvorov A."/>
            <person name="Silva C.J."/>
            <person name="Stanger-Hall K.F."/>
            <person name="Hall D.W."/>
            <person name="Schmitz R.J."/>
            <person name="Nelson D.R."/>
            <person name="Lewis S.M."/>
            <person name="Shigenobu S."/>
            <person name="Bybee S.M."/>
            <person name="Larracuente A.M."/>
            <person name="Oba Y."/>
            <person name="Weng J.K."/>
        </authorList>
    </citation>
    <scope>NUCLEOTIDE SEQUENCE [LARGE SCALE GENOMIC DNA]</scope>
    <source>
        <strain evidence="3">1611_PpyrPB1</strain>
        <tissue evidence="3">Whole body</tissue>
    </source>
</reference>
<dbReference type="InParanoid" id="A0A1Y1K527"/>
<proteinExistence type="predicted"/>
<dbReference type="Proteomes" id="UP000327044">
    <property type="component" value="Unassembled WGS sequence"/>
</dbReference>
<evidence type="ECO:0000256" key="1">
    <source>
        <dbReference type="SAM" id="Phobius"/>
    </source>
</evidence>